<evidence type="ECO:0000313" key="2">
    <source>
        <dbReference type="EMBL" id="PTB49711.1"/>
    </source>
</evidence>
<dbReference type="GeneID" id="36629691"/>
<gene>
    <name evidence="2" type="ORF">M431DRAFT_542109</name>
</gene>
<dbReference type="AlphaFoldDB" id="A0A2T3ZY18"/>
<keyword evidence="1" id="KW-0732">Signal</keyword>
<feature type="chain" id="PRO_5015661884" description="Berberine/berberine-like domain-containing protein" evidence="1">
    <location>
        <begin position="32"/>
        <end position="164"/>
    </location>
</feature>
<proteinExistence type="predicted"/>
<protein>
    <recommendedName>
        <fullName evidence="4">Berberine/berberine-like domain-containing protein</fullName>
    </recommendedName>
</protein>
<sequence>MQNKTTHSSTHKMRLFELITFIAYLSSAAMARTHNFSERIGGNCDNPAFKAHEALSTPRGACPASFYPILLQMTKCAFFLSNRRPGDVPAYPSNGVPSLQPDPSDACDFWKNEMMTDVRKYSVYLAAFPDLGEKAKEDPSFRHKFSRLKYSKEYSNGKLKYAKF</sequence>
<evidence type="ECO:0008006" key="4">
    <source>
        <dbReference type="Google" id="ProtNLM"/>
    </source>
</evidence>
<organism evidence="2 3">
    <name type="scientific">Trichoderma harzianum CBS 226.95</name>
    <dbReference type="NCBI Taxonomy" id="983964"/>
    <lineage>
        <taxon>Eukaryota</taxon>
        <taxon>Fungi</taxon>
        <taxon>Dikarya</taxon>
        <taxon>Ascomycota</taxon>
        <taxon>Pezizomycotina</taxon>
        <taxon>Sordariomycetes</taxon>
        <taxon>Hypocreomycetidae</taxon>
        <taxon>Hypocreales</taxon>
        <taxon>Hypocreaceae</taxon>
        <taxon>Trichoderma</taxon>
    </lineage>
</organism>
<dbReference type="RefSeq" id="XP_024769388.1">
    <property type="nucleotide sequence ID" value="XM_024921115.1"/>
</dbReference>
<reference evidence="2 3" key="1">
    <citation type="submission" date="2016-07" db="EMBL/GenBank/DDBJ databases">
        <title>Multiple horizontal gene transfer events from other fungi enriched the ability of initially mycotrophic Trichoderma (Ascomycota) to feed on dead plant biomass.</title>
        <authorList>
            <consortium name="DOE Joint Genome Institute"/>
            <person name="Aerts A."/>
            <person name="Atanasova L."/>
            <person name="Chenthamara K."/>
            <person name="Zhang J."/>
            <person name="Grujic M."/>
            <person name="Henrissat B."/>
            <person name="Kuo A."/>
            <person name="Salamov A."/>
            <person name="Lipzen A."/>
            <person name="Labutti K."/>
            <person name="Barry K."/>
            <person name="Miao Y."/>
            <person name="Rahimi M.J."/>
            <person name="Shen Q."/>
            <person name="Grigoriev I.V."/>
            <person name="Kubicek C.P."/>
            <person name="Druzhinina I.S."/>
        </authorList>
    </citation>
    <scope>NUCLEOTIDE SEQUENCE [LARGE SCALE GENOMIC DNA]</scope>
    <source>
        <strain evidence="2 3">CBS 226.95</strain>
    </source>
</reference>
<dbReference type="EMBL" id="KZ679690">
    <property type="protein sequence ID" value="PTB49711.1"/>
    <property type="molecule type" value="Genomic_DNA"/>
</dbReference>
<accession>A0A2T3ZY18</accession>
<name>A0A2T3ZY18_TRIHA</name>
<dbReference type="Proteomes" id="UP000241690">
    <property type="component" value="Unassembled WGS sequence"/>
</dbReference>
<evidence type="ECO:0000313" key="3">
    <source>
        <dbReference type="Proteomes" id="UP000241690"/>
    </source>
</evidence>
<feature type="signal peptide" evidence="1">
    <location>
        <begin position="1"/>
        <end position="31"/>
    </location>
</feature>
<keyword evidence="3" id="KW-1185">Reference proteome</keyword>
<evidence type="ECO:0000256" key="1">
    <source>
        <dbReference type="SAM" id="SignalP"/>
    </source>
</evidence>